<organism evidence="1 2">
    <name type="scientific">Thelephora ganbajun</name>
    <name type="common">Ganba fungus</name>
    <dbReference type="NCBI Taxonomy" id="370292"/>
    <lineage>
        <taxon>Eukaryota</taxon>
        <taxon>Fungi</taxon>
        <taxon>Dikarya</taxon>
        <taxon>Basidiomycota</taxon>
        <taxon>Agaricomycotina</taxon>
        <taxon>Agaricomycetes</taxon>
        <taxon>Thelephorales</taxon>
        <taxon>Thelephoraceae</taxon>
        <taxon>Thelephora</taxon>
    </lineage>
</organism>
<accession>A0ACB6ZJZ1</accession>
<evidence type="ECO:0000313" key="2">
    <source>
        <dbReference type="Proteomes" id="UP000886501"/>
    </source>
</evidence>
<keyword evidence="2" id="KW-1185">Reference proteome</keyword>
<dbReference type="Proteomes" id="UP000886501">
    <property type="component" value="Unassembled WGS sequence"/>
</dbReference>
<gene>
    <name evidence="1" type="ORF">BDM02DRAFT_1739712</name>
</gene>
<sequence length="195" mass="22652">MCNDGITDVSLNSPDKTGHSLTGALVQHSPQYQSHDPRPPKRGPIYEVPIEIFLRIFQLLAPPQTRDDAYTLLNLTHVCQLWRIALINTPRMWATIFVTGDDRRSFVETWLERSRPVPLEVMVTVSAKEQRYLLCTCGKDGRWRLIPNEINPCEWHFAFESLAQTKHLERIRMLNIHFVYVYVPHGELVRFALES</sequence>
<evidence type="ECO:0000313" key="1">
    <source>
        <dbReference type="EMBL" id="KAF9649839.1"/>
    </source>
</evidence>
<dbReference type="EMBL" id="MU117992">
    <property type="protein sequence ID" value="KAF9649839.1"/>
    <property type="molecule type" value="Genomic_DNA"/>
</dbReference>
<protein>
    <submittedName>
        <fullName evidence="1">Uncharacterized protein</fullName>
    </submittedName>
</protein>
<reference evidence="1" key="1">
    <citation type="submission" date="2019-10" db="EMBL/GenBank/DDBJ databases">
        <authorList>
            <consortium name="DOE Joint Genome Institute"/>
            <person name="Kuo A."/>
            <person name="Miyauchi S."/>
            <person name="Kiss E."/>
            <person name="Drula E."/>
            <person name="Kohler A."/>
            <person name="Sanchez-Garcia M."/>
            <person name="Andreopoulos B."/>
            <person name="Barry K.W."/>
            <person name="Bonito G."/>
            <person name="Buee M."/>
            <person name="Carver A."/>
            <person name="Chen C."/>
            <person name="Cichocki N."/>
            <person name="Clum A."/>
            <person name="Culley D."/>
            <person name="Crous P.W."/>
            <person name="Fauchery L."/>
            <person name="Girlanda M."/>
            <person name="Hayes R."/>
            <person name="Keri Z."/>
            <person name="Labutti K."/>
            <person name="Lipzen A."/>
            <person name="Lombard V."/>
            <person name="Magnuson J."/>
            <person name="Maillard F."/>
            <person name="Morin E."/>
            <person name="Murat C."/>
            <person name="Nolan M."/>
            <person name="Ohm R."/>
            <person name="Pangilinan J."/>
            <person name="Pereira M."/>
            <person name="Perotto S."/>
            <person name="Peter M."/>
            <person name="Riley R."/>
            <person name="Sitrit Y."/>
            <person name="Stielow B."/>
            <person name="Szollosi G."/>
            <person name="Zifcakova L."/>
            <person name="Stursova M."/>
            <person name="Spatafora J.W."/>
            <person name="Tedersoo L."/>
            <person name="Vaario L.-M."/>
            <person name="Yamada A."/>
            <person name="Yan M."/>
            <person name="Wang P."/>
            <person name="Xu J."/>
            <person name="Bruns T."/>
            <person name="Baldrian P."/>
            <person name="Vilgalys R."/>
            <person name="Henrissat B."/>
            <person name="Grigoriev I.V."/>
            <person name="Hibbett D."/>
            <person name="Nagy L.G."/>
            <person name="Martin F.M."/>
        </authorList>
    </citation>
    <scope>NUCLEOTIDE SEQUENCE</scope>
    <source>
        <strain evidence="1">P2</strain>
    </source>
</reference>
<proteinExistence type="predicted"/>
<name>A0ACB6ZJZ1_THEGA</name>
<reference evidence="1" key="2">
    <citation type="journal article" date="2020" name="Nat. Commun.">
        <title>Large-scale genome sequencing of mycorrhizal fungi provides insights into the early evolution of symbiotic traits.</title>
        <authorList>
            <person name="Miyauchi S."/>
            <person name="Kiss E."/>
            <person name="Kuo A."/>
            <person name="Drula E."/>
            <person name="Kohler A."/>
            <person name="Sanchez-Garcia M."/>
            <person name="Morin E."/>
            <person name="Andreopoulos B."/>
            <person name="Barry K.W."/>
            <person name="Bonito G."/>
            <person name="Buee M."/>
            <person name="Carver A."/>
            <person name="Chen C."/>
            <person name="Cichocki N."/>
            <person name="Clum A."/>
            <person name="Culley D."/>
            <person name="Crous P.W."/>
            <person name="Fauchery L."/>
            <person name="Girlanda M."/>
            <person name="Hayes R.D."/>
            <person name="Keri Z."/>
            <person name="LaButti K."/>
            <person name="Lipzen A."/>
            <person name="Lombard V."/>
            <person name="Magnuson J."/>
            <person name="Maillard F."/>
            <person name="Murat C."/>
            <person name="Nolan M."/>
            <person name="Ohm R.A."/>
            <person name="Pangilinan J."/>
            <person name="Pereira M.F."/>
            <person name="Perotto S."/>
            <person name="Peter M."/>
            <person name="Pfister S."/>
            <person name="Riley R."/>
            <person name="Sitrit Y."/>
            <person name="Stielow J.B."/>
            <person name="Szollosi G."/>
            <person name="Zifcakova L."/>
            <person name="Stursova M."/>
            <person name="Spatafora J.W."/>
            <person name="Tedersoo L."/>
            <person name="Vaario L.M."/>
            <person name="Yamada A."/>
            <person name="Yan M."/>
            <person name="Wang P."/>
            <person name="Xu J."/>
            <person name="Bruns T."/>
            <person name="Baldrian P."/>
            <person name="Vilgalys R."/>
            <person name="Dunand C."/>
            <person name="Henrissat B."/>
            <person name="Grigoriev I.V."/>
            <person name="Hibbett D."/>
            <person name="Nagy L.G."/>
            <person name="Martin F.M."/>
        </authorList>
    </citation>
    <scope>NUCLEOTIDE SEQUENCE</scope>
    <source>
        <strain evidence="1">P2</strain>
    </source>
</reference>
<comment type="caution">
    <text evidence="1">The sequence shown here is derived from an EMBL/GenBank/DDBJ whole genome shotgun (WGS) entry which is preliminary data.</text>
</comment>